<name>A0A0A7FXE2_9CLOT</name>
<evidence type="ECO:0000313" key="1">
    <source>
        <dbReference type="EMBL" id="AIY83615.1"/>
    </source>
</evidence>
<dbReference type="AlphaFoldDB" id="A0A0A7FXE2"/>
<protein>
    <submittedName>
        <fullName evidence="1">Uncharacterized protein</fullName>
    </submittedName>
</protein>
<organism evidence="1 2">
    <name type="scientific">Clostridium baratii str. Sullivan</name>
    <dbReference type="NCBI Taxonomy" id="1415775"/>
    <lineage>
        <taxon>Bacteria</taxon>
        <taxon>Bacillati</taxon>
        <taxon>Bacillota</taxon>
        <taxon>Clostridia</taxon>
        <taxon>Eubacteriales</taxon>
        <taxon>Clostridiaceae</taxon>
        <taxon>Clostridium</taxon>
    </lineage>
</organism>
<accession>A0A0A7FXE2</accession>
<keyword evidence="2" id="KW-1185">Reference proteome</keyword>
<dbReference type="Proteomes" id="UP000030635">
    <property type="component" value="Chromosome"/>
</dbReference>
<dbReference type="HOGENOM" id="CLU_199590_0_0_9"/>
<dbReference type="RefSeq" id="WP_172678937.1">
    <property type="nucleotide sequence ID" value="NZ_CP006905.1"/>
</dbReference>
<dbReference type="KEGG" id="cbv:U729_1442"/>
<sequence>MKEEIIGLLNEYKETEKCLNMGLEWLPDNDFAKAKLEVIKVIIEDLENLRDKVADTI</sequence>
<reference evidence="1 2" key="1">
    <citation type="journal article" date="2015" name="Infect. Genet. Evol.">
        <title>Genomic sequences of six botulinum neurotoxin-producing strains representing three clostridial species illustrate the mobility and diversity of botulinum neurotoxin genes.</title>
        <authorList>
            <person name="Smith T.J."/>
            <person name="Hill K.K."/>
            <person name="Xie G."/>
            <person name="Foley B.T."/>
            <person name="Williamson C.H."/>
            <person name="Foster J.T."/>
            <person name="Johnson S.L."/>
            <person name="Chertkov O."/>
            <person name="Teshima H."/>
            <person name="Gibbons H.S."/>
            <person name="Johnsky L.A."/>
            <person name="Karavis M.A."/>
            <person name="Smith L.A."/>
        </authorList>
    </citation>
    <scope>NUCLEOTIDE SEQUENCE [LARGE SCALE GENOMIC DNA]</scope>
    <source>
        <strain evidence="1">Sullivan</strain>
    </source>
</reference>
<gene>
    <name evidence="1" type="ORF">U729_1442</name>
</gene>
<dbReference type="EMBL" id="CP006905">
    <property type="protein sequence ID" value="AIY83615.1"/>
    <property type="molecule type" value="Genomic_DNA"/>
</dbReference>
<evidence type="ECO:0000313" key="2">
    <source>
        <dbReference type="Proteomes" id="UP000030635"/>
    </source>
</evidence>
<dbReference type="GeneID" id="62697983"/>
<proteinExistence type="predicted"/>
<dbReference type="eggNOG" id="ENOG502ZM3W">
    <property type="taxonomic scope" value="Bacteria"/>
</dbReference>